<evidence type="ECO:0000313" key="3">
    <source>
        <dbReference type="EMBL" id="AOV61373.1"/>
    </source>
</evidence>
<sequence>MNEDNLPEWKKRALADPSVKYKQARIIMEGPKCLTDAWFLQAMKFKYSFSNESRTTTGNVED</sequence>
<evidence type="ECO:0000313" key="4">
    <source>
        <dbReference type="Proteomes" id="UP000202158"/>
    </source>
</evidence>
<dbReference type="EMBL" id="KU686209">
    <property type="protein sequence ID" value="AOV61373.1"/>
    <property type="molecule type" value="Genomic_DNA"/>
</dbReference>
<name>A0A1D8KRQ8_9CAUD</name>
<dbReference type="GeneID" id="30306183"/>
<proteinExistence type="predicted"/>
<dbReference type="EMBL" id="KU686208">
    <property type="protein sequence ID" value="AOV61159.1"/>
    <property type="molecule type" value="Genomic_DNA"/>
</dbReference>
<reference evidence="4 5" key="1">
    <citation type="journal article" date="2016" name="Virology">
        <title>The genomic content and context of auxiliary metabolic genes in marine cyanomyoviruses.</title>
        <authorList>
            <person name="Crummett L.T."/>
            <person name="Puxty R.J."/>
            <person name="Weihe C."/>
            <person name="Marston M.F."/>
            <person name="Martiny J.B."/>
        </authorList>
    </citation>
    <scope>NUCLEOTIDE SEQUENCE [LARGE SCALE GENOMIC DNA]</scope>
    <source>
        <strain evidence="1">0210CC35</strain>
        <strain evidence="2">0310NB44</strain>
        <strain evidence="3">1209TA19</strain>
    </source>
</reference>
<organism evidence="3 4">
    <name type="scientific">Synechococcus phage S-CAM22</name>
    <dbReference type="NCBI Taxonomy" id="1883365"/>
    <lineage>
        <taxon>Viruses</taxon>
        <taxon>Duplodnaviria</taxon>
        <taxon>Heunggongvirae</taxon>
        <taxon>Uroviricota</taxon>
        <taxon>Caudoviricetes</taxon>
        <taxon>Pantevenvirales</taxon>
        <taxon>Kyanoviridae</taxon>
        <taxon>Alisovirus</taxon>
        <taxon>Alisovirus socal22</taxon>
    </lineage>
</organism>
<evidence type="ECO:0000313" key="1">
    <source>
        <dbReference type="EMBL" id="AOV60945.1"/>
    </source>
</evidence>
<dbReference type="Proteomes" id="UP000241975">
    <property type="component" value="Segment"/>
</dbReference>
<dbReference type="OrthoDB" id="25242at10239"/>
<protein>
    <submittedName>
        <fullName evidence="3">Uncharacterized protein</fullName>
    </submittedName>
</protein>
<evidence type="ECO:0000313" key="5">
    <source>
        <dbReference type="Proteomes" id="UP000241089"/>
    </source>
</evidence>
<dbReference type="KEGG" id="vg:30306183"/>
<dbReference type="Proteomes" id="UP000202158">
    <property type="component" value="Segment"/>
</dbReference>
<dbReference type="RefSeq" id="YP_009321025.1">
    <property type="nucleotide sequence ID" value="NC_031903.1"/>
</dbReference>
<dbReference type="Proteomes" id="UP000241089">
    <property type="component" value="Segment"/>
</dbReference>
<accession>A0A1D8KRQ8</accession>
<dbReference type="EMBL" id="KU686207">
    <property type="protein sequence ID" value="AOV60945.1"/>
    <property type="molecule type" value="Genomic_DNA"/>
</dbReference>
<keyword evidence="6" id="KW-1185">Reference proteome</keyword>
<gene>
    <name evidence="1" type="ORF">C350210_113</name>
    <name evidence="2" type="ORF">N440310_113</name>
    <name evidence="3" type="ORF">T191209_113</name>
</gene>
<evidence type="ECO:0000313" key="6">
    <source>
        <dbReference type="Proteomes" id="UP000241975"/>
    </source>
</evidence>
<evidence type="ECO:0000313" key="2">
    <source>
        <dbReference type="EMBL" id="AOV61159.1"/>
    </source>
</evidence>